<keyword evidence="3" id="KW-1185">Reference proteome</keyword>
<organism evidence="2 3">
    <name type="scientific">Novosphingobium flavum</name>
    <dbReference type="NCBI Taxonomy" id="1778672"/>
    <lineage>
        <taxon>Bacteria</taxon>
        <taxon>Pseudomonadati</taxon>
        <taxon>Pseudomonadota</taxon>
        <taxon>Alphaproteobacteria</taxon>
        <taxon>Sphingomonadales</taxon>
        <taxon>Sphingomonadaceae</taxon>
        <taxon>Novosphingobium</taxon>
    </lineage>
</organism>
<dbReference type="EMBL" id="JACLAW010000013">
    <property type="protein sequence ID" value="MBC2666948.1"/>
    <property type="molecule type" value="Genomic_DNA"/>
</dbReference>
<name>A0A7X1FU09_9SPHN</name>
<proteinExistence type="predicted"/>
<dbReference type="InterPro" id="IPR007497">
    <property type="entry name" value="SIMPL/DUF541"/>
</dbReference>
<feature type="region of interest" description="Disordered" evidence="1">
    <location>
        <begin position="189"/>
        <end position="214"/>
    </location>
</feature>
<comment type="caution">
    <text evidence="2">The sequence shown here is derived from an EMBL/GenBank/DDBJ whole genome shotgun (WGS) entry which is preliminary data.</text>
</comment>
<dbReference type="RefSeq" id="WP_185665246.1">
    <property type="nucleotide sequence ID" value="NZ_JACLAW010000013.1"/>
</dbReference>
<dbReference type="Pfam" id="PF04402">
    <property type="entry name" value="SIMPL"/>
    <property type="match status" value="1"/>
</dbReference>
<protein>
    <submittedName>
        <fullName evidence="2">SIMPL domain-containing protein</fullName>
    </submittedName>
</protein>
<evidence type="ECO:0000256" key="1">
    <source>
        <dbReference type="SAM" id="MobiDB-lite"/>
    </source>
</evidence>
<reference evidence="2 3" key="1">
    <citation type="submission" date="2020-08" db="EMBL/GenBank/DDBJ databases">
        <title>The genome sequence of type strain Novosphingobium flavum NBRC 111647.</title>
        <authorList>
            <person name="Liu Y."/>
        </authorList>
    </citation>
    <scope>NUCLEOTIDE SEQUENCE [LARGE SCALE GENOMIC DNA]</scope>
    <source>
        <strain evidence="2 3">NBRC 111647</strain>
    </source>
</reference>
<gene>
    <name evidence="2" type="ORF">H7F51_15625</name>
</gene>
<evidence type="ECO:0000313" key="2">
    <source>
        <dbReference type="EMBL" id="MBC2666948.1"/>
    </source>
</evidence>
<sequence length="243" mass="25355">MSLASPVFILANAIAPAPGTSQIVVHGTGTVETLPDTATIGFSLRGEARTSDDAVRSVNDNRKSIVDAVSAIAPVVLHDGELALQPVRGEDCKRDYGKEMLSAGPCAILGYVATMDVTVQTSSVKDAATLVSLIGRLKGYEPSVKAFRIGDDASARRAAIAEAVKDARGSAEALARATGSSLGRIISMSDTLEPGDRSDELRPPAPRQEAAPSVKIEQHVEVPITPAPIETKASVTVTYELLP</sequence>
<dbReference type="Gene3D" id="3.30.110.170">
    <property type="entry name" value="Protein of unknown function (DUF541), domain 1"/>
    <property type="match status" value="1"/>
</dbReference>
<dbReference type="InterPro" id="IPR052022">
    <property type="entry name" value="26kDa_periplasmic_antigen"/>
</dbReference>
<accession>A0A7X1FU09</accession>
<dbReference type="AlphaFoldDB" id="A0A7X1FU09"/>
<dbReference type="GO" id="GO:0006974">
    <property type="term" value="P:DNA damage response"/>
    <property type="evidence" value="ECO:0007669"/>
    <property type="project" value="TreeGrafter"/>
</dbReference>
<dbReference type="PANTHER" id="PTHR34387">
    <property type="entry name" value="SLR1258 PROTEIN"/>
    <property type="match status" value="1"/>
</dbReference>
<dbReference type="PANTHER" id="PTHR34387:SF2">
    <property type="entry name" value="SLR1258 PROTEIN"/>
    <property type="match status" value="1"/>
</dbReference>
<dbReference type="Gene3D" id="3.30.70.2970">
    <property type="entry name" value="Protein of unknown function (DUF541), domain 2"/>
    <property type="match status" value="1"/>
</dbReference>
<dbReference type="Proteomes" id="UP000566813">
    <property type="component" value="Unassembled WGS sequence"/>
</dbReference>
<evidence type="ECO:0000313" key="3">
    <source>
        <dbReference type="Proteomes" id="UP000566813"/>
    </source>
</evidence>